<evidence type="ECO:0000313" key="6">
    <source>
        <dbReference type="EMBL" id="SDH35852.1"/>
    </source>
</evidence>
<dbReference type="PANTHER" id="PTHR32268:SF11">
    <property type="entry name" value="HOMOSERINE O-ACETYLTRANSFERASE"/>
    <property type="match status" value="1"/>
</dbReference>
<dbReference type="NCBIfam" id="NF001209">
    <property type="entry name" value="PRK00175.1"/>
    <property type="match status" value="1"/>
</dbReference>
<dbReference type="NCBIfam" id="TIGR01392">
    <property type="entry name" value="homoserO_Ac_trn"/>
    <property type="match status" value="1"/>
</dbReference>
<dbReference type="Proteomes" id="UP000217076">
    <property type="component" value="Unassembled WGS sequence"/>
</dbReference>
<dbReference type="UniPathway" id="UPA00051">
    <property type="reaction ID" value="UER00074"/>
</dbReference>
<comment type="function">
    <text evidence="2">Transfers an acetyl group from acetyl-CoA to L-homoserine, forming acetyl-L-homoserine.</text>
</comment>
<dbReference type="EC" id="2.3.1.31" evidence="2"/>
<proteinExistence type="inferred from homology"/>
<dbReference type="GO" id="GO:0004414">
    <property type="term" value="F:homoserine O-acetyltransferase activity"/>
    <property type="evidence" value="ECO:0007669"/>
    <property type="project" value="UniProtKB-UniRule"/>
</dbReference>
<evidence type="ECO:0000313" key="7">
    <source>
        <dbReference type="Proteomes" id="UP000217076"/>
    </source>
</evidence>
<dbReference type="PIRSF" id="PIRSF000443">
    <property type="entry name" value="Homoser_Ac_trans"/>
    <property type="match status" value="1"/>
</dbReference>
<keyword evidence="2" id="KW-0028">Amino-acid biosynthesis</keyword>
<comment type="catalytic activity">
    <reaction evidence="2">
        <text>L-homoserine + acetyl-CoA = O-acetyl-L-homoserine + CoA</text>
        <dbReference type="Rhea" id="RHEA:13701"/>
        <dbReference type="ChEBI" id="CHEBI:57287"/>
        <dbReference type="ChEBI" id="CHEBI:57288"/>
        <dbReference type="ChEBI" id="CHEBI:57476"/>
        <dbReference type="ChEBI" id="CHEBI:57716"/>
        <dbReference type="EC" id="2.3.1.31"/>
    </reaction>
</comment>
<dbReference type="HAMAP" id="MF_00296">
    <property type="entry name" value="MetX_acyltransf"/>
    <property type="match status" value="1"/>
</dbReference>
<evidence type="ECO:0000256" key="1">
    <source>
        <dbReference type="ARBA" id="ARBA00022679"/>
    </source>
</evidence>
<keyword evidence="2" id="KW-0486">Methionine biosynthesis</keyword>
<feature type="active site" description="Nucleophile" evidence="2 3">
    <location>
        <position position="173"/>
    </location>
</feature>
<feature type="compositionally biased region" description="Polar residues" evidence="4">
    <location>
        <begin position="1"/>
        <end position="10"/>
    </location>
</feature>
<keyword evidence="2" id="KW-0012">Acyltransferase</keyword>
<gene>
    <name evidence="2" type="primary">metXA</name>
    <name evidence="6" type="ORF">SAMN05421742_106104</name>
</gene>
<dbReference type="PANTHER" id="PTHR32268">
    <property type="entry name" value="HOMOSERINE O-ACETYLTRANSFERASE"/>
    <property type="match status" value="1"/>
</dbReference>
<comment type="similarity">
    <text evidence="2">Belongs to the AB hydrolase superfamily. MetX family.</text>
</comment>
<name>A0A1G8BRQ9_9PROT</name>
<evidence type="ECO:0000256" key="4">
    <source>
        <dbReference type="SAM" id="MobiDB-lite"/>
    </source>
</evidence>
<organism evidence="6 7">
    <name type="scientific">Roseospirillum parvum</name>
    <dbReference type="NCBI Taxonomy" id="83401"/>
    <lineage>
        <taxon>Bacteria</taxon>
        <taxon>Pseudomonadati</taxon>
        <taxon>Pseudomonadota</taxon>
        <taxon>Alphaproteobacteria</taxon>
        <taxon>Rhodospirillales</taxon>
        <taxon>Rhodospirillaceae</taxon>
        <taxon>Roseospirillum</taxon>
    </lineage>
</organism>
<comment type="caution">
    <text evidence="2">Lacks conserved residue(s) required for the propagation of feature annotation.</text>
</comment>
<dbReference type="AlphaFoldDB" id="A0A1G8BRQ9"/>
<dbReference type="OrthoDB" id="9800754at2"/>
<feature type="domain" description="AB hydrolase-1" evidence="5">
    <location>
        <begin position="68"/>
        <end position="377"/>
    </location>
</feature>
<keyword evidence="2" id="KW-0963">Cytoplasm</keyword>
<dbReference type="EMBL" id="FNCV01000006">
    <property type="protein sequence ID" value="SDH35852.1"/>
    <property type="molecule type" value="Genomic_DNA"/>
</dbReference>
<dbReference type="Pfam" id="PF00561">
    <property type="entry name" value="Abhydrolase_1"/>
    <property type="match status" value="1"/>
</dbReference>
<accession>A0A1G8BRQ9</accession>
<dbReference type="GO" id="GO:0009092">
    <property type="term" value="P:homoserine metabolic process"/>
    <property type="evidence" value="ECO:0007669"/>
    <property type="project" value="TreeGrafter"/>
</dbReference>
<comment type="subcellular location">
    <subcellularLocation>
        <location evidence="2">Cytoplasm</location>
    </subcellularLocation>
</comment>
<comment type="subunit">
    <text evidence="2">Homodimer.</text>
</comment>
<reference evidence="7" key="1">
    <citation type="submission" date="2016-10" db="EMBL/GenBank/DDBJ databases">
        <authorList>
            <person name="Varghese N."/>
            <person name="Submissions S."/>
        </authorList>
    </citation>
    <scope>NUCLEOTIDE SEQUENCE [LARGE SCALE GENOMIC DNA]</scope>
    <source>
        <strain evidence="7">930I</strain>
    </source>
</reference>
<dbReference type="GO" id="GO:0005737">
    <property type="term" value="C:cytoplasm"/>
    <property type="evidence" value="ECO:0007669"/>
    <property type="project" value="UniProtKB-SubCell"/>
</dbReference>
<keyword evidence="1 2" id="KW-0808">Transferase</keyword>
<dbReference type="InterPro" id="IPR008220">
    <property type="entry name" value="HAT_MetX-like"/>
</dbReference>
<dbReference type="Gene3D" id="3.40.50.1820">
    <property type="entry name" value="alpha/beta hydrolase"/>
    <property type="match status" value="1"/>
</dbReference>
<feature type="binding site" evidence="2">
    <location>
        <position position="243"/>
    </location>
    <ligand>
        <name>substrate</name>
    </ligand>
</feature>
<keyword evidence="7" id="KW-1185">Reference proteome</keyword>
<protein>
    <recommendedName>
        <fullName evidence="2">Homoserine O-acetyltransferase</fullName>
        <shortName evidence="2">HAT</shortName>
        <ecNumber evidence="2">2.3.1.31</ecNumber>
    </recommendedName>
    <alternativeName>
        <fullName evidence="2">Homoserine transacetylase</fullName>
        <shortName evidence="2">HTA</shortName>
    </alternativeName>
</protein>
<dbReference type="GO" id="GO:0009086">
    <property type="term" value="P:methionine biosynthetic process"/>
    <property type="evidence" value="ECO:0007669"/>
    <property type="project" value="UniProtKB-UniRule"/>
</dbReference>
<dbReference type="STRING" id="83401.SAMN05421742_106104"/>
<evidence type="ECO:0000256" key="2">
    <source>
        <dbReference type="HAMAP-Rule" id="MF_00296"/>
    </source>
</evidence>
<feature type="active site" evidence="2 3">
    <location>
        <position position="372"/>
    </location>
</feature>
<feature type="region of interest" description="Disordered" evidence="4">
    <location>
        <begin position="1"/>
        <end position="33"/>
    </location>
</feature>
<feature type="active site" evidence="2 3">
    <location>
        <position position="339"/>
    </location>
</feature>
<dbReference type="SUPFAM" id="SSF53474">
    <property type="entry name" value="alpha/beta-Hydrolases"/>
    <property type="match status" value="1"/>
</dbReference>
<feature type="binding site" evidence="2">
    <location>
        <position position="373"/>
    </location>
    <ligand>
        <name>substrate</name>
    </ligand>
</feature>
<dbReference type="InterPro" id="IPR000073">
    <property type="entry name" value="AB_hydrolase_1"/>
</dbReference>
<evidence type="ECO:0000256" key="3">
    <source>
        <dbReference type="PIRSR" id="PIRSR000443-1"/>
    </source>
</evidence>
<sequence length="406" mass="44117">MTDPALSQPSAPDRTDSGTGSDTGSETGAGPRLVLGQERPLKLDCGAELGPFTVAYRAYGRLNAERSNAILICHALTGDQYVADPHPITGKPGWWQQLVGPGKVIDTDRYFVLCPNVLGSCMGSTGPKETNPETGRPYGLDFPVITIGDMVEAQVRLLDHLGIDSLFCVIGGSMGGMQVLQWAARHPDRVFSAVPIATSWRHSAQNIAFHEVGRQAIMADPDWCGGDYLNQGKTPHRGLAVARMAAHVTYLSEPALHRKFGRRLQNRAALSFGFDADFQVESYLRHQGSTFVERFDANSYLYITRAMDYFDLALEHGGVLANAFTGTPVRYCVVSFTSDWLFPTSESRQVVHALNAVAANVSFVEVASDKGHDAFLLDEPQFHDTLAGFLDGAAEHRGLPHAEATP</sequence>
<comment type="pathway">
    <text evidence="2">Amino-acid biosynthesis; L-methionine biosynthesis via de novo pathway; O-acetyl-L-homoserine from L-homoserine: step 1/1.</text>
</comment>
<dbReference type="InterPro" id="IPR029058">
    <property type="entry name" value="AB_hydrolase_fold"/>
</dbReference>
<evidence type="ECO:0000259" key="5">
    <source>
        <dbReference type="Pfam" id="PF00561"/>
    </source>
</evidence>